<feature type="domain" description="CheW-like" evidence="1">
    <location>
        <begin position="18"/>
        <end position="158"/>
    </location>
</feature>
<evidence type="ECO:0000313" key="2">
    <source>
        <dbReference type="EMBL" id="XBO37773.1"/>
    </source>
</evidence>
<dbReference type="InterPro" id="IPR002545">
    <property type="entry name" value="CheW-lke_dom"/>
</dbReference>
<dbReference type="PANTHER" id="PTHR22617">
    <property type="entry name" value="CHEMOTAXIS SENSOR HISTIDINE KINASE-RELATED"/>
    <property type="match status" value="1"/>
</dbReference>
<sequence>MTLMPRTGFEDVETNPEMREYVTVLVDGQLFGLPIECVHDVFIATEMTPVPLAPPEVAGLLNLRGRVVTAISLRRVLKLEDGGQSAGRMVVGVEYGGDSFGLAVDGVGEVLSLALAEMQPPPMNLDPRWSTIAKGVHWLDNGLLVVIDIHAALGPAMMSDGSRTAAFPMQKGFHP</sequence>
<dbReference type="GO" id="GO:0007165">
    <property type="term" value="P:signal transduction"/>
    <property type="evidence" value="ECO:0007669"/>
    <property type="project" value="InterPro"/>
</dbReference>
<organism evidence="2">
    <name type="scientific">Alsobacter sp. KACC 23698</name>
    <dbReference type="NCBI Taxonomy" id="3149229"/>
    <lineage>
        <taxon>Bacteria</taxon>
        <taxon>Pseudomonadati</taxon>
        <taxon>Pseudomonadota</taxon>
        <taxon>Alphaproteobacteria</taxon>
        <taxon>Hyphomicrobiales</taxon>
        <taxon>Alsobacteraceae</taxon>
        <taxon>Alsobacter</taxon>
    </lineage>
</organism>
<dbReference type="RefSeq" id="WP_406854599.1">
    <property type="nucleotide sequence ID" value="NZ_CP157484.1"/>
</dbReference>
<dbReference type="PANTHER" id="PTHR22617:SF23">
    <property type="entry name" value="CHEMOTAXIS PROTEIN CHEW"/>
    <property type="match status" value="1"/>
</dbReference>
<dbReference type="InterPro" id="IPR039315">
    <property type="entry name" value="CheW"/>
</dbReference>
<name>A0AAU7JBX3_9HYPH</name>
<dbReference type="PROSITE" id="PS50851">
    <property type="entry name" value="CHEW"/>
    <property type="match status" value="1"/>
</dbReference>
<dbReference type="SUPFAM" id="SSF50341">
    <property type="entry name" value="CheW-like"/>
    <property type="match status" value="1"/>
</dbReference>
<dbReference type="GO" id="GO:0006935">
    <property type="term" value="P:chemotaxis"/>
    <property type="evidence" value="ECO:0007669"/>
    <property type="project" value="InterPro"/>
</dbReference>
<dbReference type="SMART" id="SM00260">
    <property type="entry name" value="CheW"/>
    <property type="match status" value="1"/>
</dbReference>
<dbReference type="Pfam" id="PF01584">
    <property type="entry name" value="CheW"/>
    <property type="match status" value="1"/>
</dbReference>
<gene>
    <name evidence="2" type="ORF">ABEG18_18895</name>
</gene>
<dbReference type="AlphaFoldDB" id="A0AAU7JBX3"/>
<dbReference type="GO" id="GO:0005829">
    <property type="term" value="C:cytosol"/>
    <property type="evidence" value="ECO:0007669"/>
    <property type="project" value="TreeGrafter"/>
</dbReference>
<proteinExistence type="predicted"/>
<dbReference type="EMBL" id="CP157484">
    <property type="protein sequence ID" value="XBO37773.1"/>
    <property type="molecule type" value="Genomic_DNA"/>
</dbReference>
<protein>
    <submittedName>
        <fullName evidence="2">Chemotaxis protein CheW</fullName>
    </submittedName>
</protein>
<dbReference type="Gene3D" id="2.40.50.180">
    <property type="entry name" value="CheA-289, Domain 4"/>
    <property type="match status" value="1"/>
</dbReference>
<reference evidence="2" key="1">
    <citation type="submission" date="2024-05" db="EMBL/GenBank/DDBJ databases">
        <authorList>
            <person name="Kim S."/>
            <person name="Heo J."/>
            <person name="Choi H."/>
            <person name="Choi Y."/>
            <person name="Kwon S.-W."/>
            <person name="Kim Y."/>
        </authorList>
    </citation>
    <scope>NUCLEOTIDE SEQUENCE</scope>
    <source>
        <strain evidence="2">KACC 23698</strain>
    </source>
</reference>
<dbReference type="Gene3D" id="2.30.30.40">
    <property type="entry name" value="SH3 Domains"/>
    <property type="match status" value="1"/>
</dbReference>
<dbReference type="InterPro" id="IPR036061">
    <property type="entry name" value="CheW-like_dom_sf"/>
</dbReference>
<evidence type="ECO:0000259" key="1">
    <source>
        <dbReference type="PROSITE" id="PS50851"/>
    </source>
</evidence>
<accession>A0AAU7JBX3</accession>